<dbReference type="Proteomes" id="UP000297245">
    <property type="component" value="Unassembled WGS sequence"/>
</dbReference>
<dbReference type="AlphaFoldDB" id="A0A4S8KME1"/>
<gene>
    <name evidence="2" type="ORF">K435DRAFT_813074</name>
</gene>
<feature type="compositionally biased region" description="Low complexity" evidence="1">
    <location>
        <begin position="138"/>
        <end position="152"/>
    </location>
</feature>
<feature type="compositionally biased region" description="Polar residues" evidence="1">
    <location>
        <begin position="113"/>
        <end position="122"/>
    </location>
</feature>
<evidence type="ECO:0000313" key="3">
    <source>
        <dbReference type="Proteomes" id="UP000297245"/>
    </source>
</evidence>
<sequence>MAEQPLVPSASAPKTPPKVQRPQAQTTPIAHKNASSHTFSSQQTGVIREHHYQDLKDEMDNRFIGPLPVKDFLEAFLSRGVCGGDMPANLWTDAAKDAFKTVYTSQVAENSIRSSQAGQATDHSPAVAHTSNQSSEITQDSTHSSQTGSSSTRPRKPLETLMYRAMISHFYPYI</sequence>
<evidence type="ECO:0000256" key="1">
    <source>
        <dbReference type="SAM" id="MobiDB-lite"/>
    </source>
</evidence>
<feature type="region of interest" description="Disordered" evidence="1">
    <location>
        <begin position="113"/>
        <end position="157"/>
    </location>
</feature>
<proteinExistence type="predicted"/>
<dbReference type="EMBL" id="ML180705">
    <property type="protein sequence ID" value="THU76796.1"/>
    <property type="molecule type" value="Genomic_DNA"/>
</dbReference>
<protein>
    <submittedName>
        <fullName evidence="2">Uncharacterized protein</fullName>
    </submittedName>
</protein>
<name>A0A4S8KME1_DENBC</name>
<organism evidence="2 3">
    <name type="scientific">Dendrothele bispora (strain CBS 962.96)</name>
    <dbReference type="NCBI Taxonomy" id="1314807"/>
    <lineage>
        <taxon>Eukaryota</taxon>
        <taxon>Fungi</taxon>
        <taxon>Dikarya</taxon>
        <taxon>Basidiomycota</taxon>
        <taxon>Agaricomycotina</taxon>
        <taxon>Agaricomycetes</taxon>
        <taxon>Agaricomycetidae</taxon>
        <taxon>Agaricales</taxon>
        <taxon>Agaricales incertae sedis</taxon>
        <taxon>Dendrothele</taxon>
    </lineage>
</organism>
<feature type="region of interest" description="Disordered" evidence="1">
    <location>
        <begin position="1"/>
        <end position="45"/>
    </location>
</feature>
<accession>A0A4S8KME1</accession>
<feature type="compositionally biased region" description="Polar residues" evidence="1">
    <location>
        <begin position="22"/>
        <end position="45"/>
    </location>
</feature>
<keyword evidence="3" id="KW-1185">Reference proteome</keyword>
<reference evidence="2 3" key="1">
    <citation type="journal article" date="2019" name="Nat. Ecol. Evol.">
        <title>Megaphylogeny resolves global patterns of mushroom evolution.</title>
        <authorList>
            <person name="Varga T."/>
            <person name="Krizsan K."/>
            <person name="Foldi C."/>
            <person name="Dima B."/>
            <person name="Sanchez-Garcia M."/>
            <person name="Sanchez-Ramirez S."/>
            <person name="Szollosi G.J."/>
            <person name="Szarkandi J.G."/>
            <person name="Papp V."/>
            <person name="Albert L."/>
            <person name="Andreopoulos W."/>
            <person name="Angelini C."/>
            <person name="Antonin V."/>
            <person name="Barry K.W."/>
            <person name="Bougher N.L."/>
            <person name="Buchanan P."/>
            <person name="Buyck B."/>
            <person name="Bense V."/>
            <person name="Catcheside P."/>
            <person name="Chovatia M."/>
            <person name="Cooper J."/>
            <person name="Damon W."/>
            <person name="Desjardin D."/>
            <person name="Finy P."/>
            <person name="Geml J."/>
            <person name="Haridas S."/>
            <person name="Hughes K."/>
            <person name="Justo A."/>
            <person name="Karasinski D."/>
            <person name="Kautmanova I."/>
            <person name="Kiss B."/>
            <person name="Kocsube S."/>
            <person name="Kotiranta H."/>
            <person name="LaButti K.M."/>
            <person name="Lechner B.E."/>
            <person name="Liimatainen K."/>
            <person name="Lipzen A."/>
            <person name="Lukacs Z."/>
            <person name="Mihaltcheva S."/>
            <person name="Morgado L.N."/>
            <person name="Niskanen T."/>
            <person name="Noordeloos M.E."/>
            <person name="Ohm R.A."/>
            <person name="Ortiz-Santana B."/>
            <person name="Ovrebo C."/>
            <person name="Racz N."/>
            <person name="Riley R."/>
            <person name="Savchenko A."/>
            <person name="Shiryaev A."/>
            <person name="Soop K."/>
            <person name="Spirin V."/>
            <person name="Szebenyi C."/>
            <person name="Tomsovsky M."/>
            <person name="Tulloss R.E."/>
            <person name="Uehling J."/>
            <person name="Grigoriev I.V."/>
            <person name="Vagvolgyi C."/>
            <person name="Papp T."/>
            <person name="Martin F.M."/>
            <person name="Miettinen O."/>
            <person name="Hibbett D.S."/>
            <person name="Nagy L.G."/>
        </authorList>
    </citation>
    <scope>NUCLEOTIDE SEQUENCE [LARGE SCALE GENOMIC DNA]</scope>
    <source>
        <strain evidence="2 3">CBS 962.96</strain>
    </source>
</reference>
<evidence type="ECO:0000313" key="2">
    <source>
        <dbReference type="EMBL" id="THU76796.1"/>
    </source>
</evidence>